<name>A0AAE0JKK5_9PEZI</name>
<evidence type="ECO:0008006" key="4">
    <source>
        <dbReference type="Google" id="ProtNLM"/>
    </source>
</evidence>
<dbReference type="PANTHER" id="PTHR28110">
    <property type="entry name" value="TRANSMEMBRANE PROTEIN"/>
    <property type="match status" value="1"/>
</dbReference>
<dbReference type="AlphaFoldDB" id="A0AAE0JKK5"/>
<dbReference type="InterPro" id="IPR055323">
    <property type="entry name" value="C57A10.07/YOR238W"/>
</dbReference>
<accession>A0AAE0JKK5</accession>
<proteinExistence type="predicted"/>
<keyword evidence="3" id="KW-1185">Reference proteome</keyword>
<evidence type="ECO:0000256" key="1">
    <source>
        <dbReference type="SAM" id="MobiDB-lite"/>
    </source>
</evidence>
<reference evidence="2" key="2">
    <citation type="submission" date="2023-06" db="EMBL/GenBank/DDBJ databases">
        <authorList>
            <consortium name="Lawrence Berkeley National Laboratory"/>
            <person name="Haridas S."/>
            <person name="Hensen N."/>
            <person name="Bonometti L."/>
            <person name="Westerberg I."/>
            <person name="Brannstrom I.O."/>
            <person name="Guillou S."/>
            <person name="Cros-Aarteil S."/>
            <person name="Calhoun S."/>
            <person name="Kuo A."/>
            <person name="Mondo S."/>
            <person name="Pangilinan J."/>
            <person name="Riley R."/>
            <person name="Labutti K."/>
            <person name="Andreopoulos B."/>
            <person name="Lipzen A."/>
            <person name="Chen C."/>
            <person name="Yanf M."/>
            <person name="Daum C."/>
            <person name="Ng V."/>
            <person name="Clum A."/>
            <person name="Steindorff A."/>
            <person name="Ohm R."/>
            <person name="Martin F."/>
            <person name="Silar P."/>
            <person name="Natvig D."/>
            <person name="Lalanne C."/>
            <person name="Gautier V."/>
            <person name="Ament-Velasquez S.L."/>
            <person name="Kruys A."/>
            <person name="Hutchinson M.I."/>
            <person name="Powell A.J."/>
            <person name="Barry K."/>
            <person name="Miller A.N."/>
            <person name="Grigoriev I.V."/>
            <person name="Debuchy R."/>
            <person name="Gladieux P."/>
            <person name="Thoren M.H."/>
            <person name="Johannesson H."/>
        </authorList>
    </citation>
    <scope>NUCLEOTIDE SEQUENCE</scope>
    <source>
        <strain evidence="2">CBS 560.94</strain>
    </source>
</reference>
<protein>
    <recommendedName>
        <fullName evidence="4">DUF218 domain-containing protein</fullName>
    </recommendedName>
</protein>
<organism evidence="2 3">
    <name type="scientific">Neurospora tetraspora</name>
    <dbReference type="NCBI Taxonomy" id="94610"/>
    <lineage>
        <taxon>Eukaryota</taxon>
        <taxon>Fungi</taxon>
        <taxon>Dikarya</taxon>
        <taxon>Ascomycota</taxon>
        <taxon>Pezizomycotina</taxon>
        <taxon>Sordariomycetes</taxon>
        <taxon>Sordariomycetidae</taxon>
        <taxon>Sordariales</taxon>
        <taxon>Sordariaceae</taxon>
        <taxon>Neurospora</taxon>
    </lineage>
</organism>
<feature type="region of interest" description="Disordered" evidence="1">
    <location>
        <begin position="253"/>
        <end position="282"/>
    </location>
</feature>
<evidence type="ECO:0000313" key="3">
    <source>
        <dbReference type="Proteomes" id="UP001278500"/>
    </source>
</evidence>
<dbReference type="GO" id="GO:0005737">
    <property type="term" value="C:cytoplasm"/>
    <property type="evidence" value="ECO:0007669"/>
    <property type="project" value="TreeGrafter"/>
</dbReference>
<comment type="caution">
    <text evidence="2">The sequence shown here is derived from an EMBL/GenBank/DDBJ whole genome shotgun (WGS) entry which is preliminary data.</text>
</comment>
<dbReference type="EMBL" id="JAUEPP010000002">
    <property type="protein sequence ID" value="KAK3351377.1"/>
    <property type="molecule type" value="Genomic_DNA"/>
</dbReference>
<feature type="compositionally biased region" description="Basic and acidic residues" evidence="1">
    <location>
        <begin position="253"/>
        <end position="265"/>
    </location>
</feature>
<dbReference type="PANTHER" id="PTHR28110:SF1">
    <property type="entry name" value="TRANSMEMBRANE PROTEIN"/>
    <property type="match status" value="1"/>
</dbReference>
<feature type="compositionally biased region" description="Basic and acidic residues" evidence="1">
    <location>
        <begin position="273"/>
        <end position="282"/>
    </location>
</feature>
<dbReference type="Proteomes" id="UP001278500">
    <property type="component" value="Unassembled WGS sequence"/>
</dbReference>
<sequence length="282" mass="31280">MPSPPPPNHLIIVCGHAIWLGGPANGWDESEWLIEPYKKGETPTFIAHIKAGLEELAKDDGAVLMFSGGPTRPETRLSEAQSYYNLALANSFFGLSPSSSSAAAPSSFSNRIFLEERALDSYYNILFSLIHYWRVVHHPQHAWPERITIVSHAFKRNRLVDGHCAAIFGLIPSQLELEKRVRFVGINPPGVDGVGSVDGDGGSKEKKEAMQGVQLALGQWAEDPHGVGEELAGKRRARNCWGLDQRLFFSEEERRRSGVETRMLEDGSEALVDGEKPRPWAR</sequence>
<evidence type="ECO:0000313" key="2">
    <source>
        <dbReference type="EMBL" id="KAK3351377.1"/>
    </source>
</evidence>
<dbReference type="RefSeq" id="XP_062684672.1">
    <property type="nucleotide sequence ID" value="XM_062829444.1"/>
</dbReference>
<dbReference type="GeneID" id="87866598"/>
<reference evidence="2" key="1">
    <citation type="journal article" date="2023" name="Mol. Phylogenet. Evol.">
        <title>Genome-scale phylogeny and comparative genomics of the fungal order Sordariales.</title>
        <authorList>
            <person name="Hensen N."/>
            <person name="Bonometti L."/>
            <person name="Westerberg I."/>
            <person name="Brannstrom I.O."/>
            <person name="Guillou S."/>
            <person name="Cros-Aarteil S."/>
            <person name="Calhoun S."/>
            <person name="Haridas S."/>
            <person name="Kuo A."/>
            <person name="Mondo S."/>
            <person name="Pangilinan J."/>
            <person name="Riley R."/>
            <person name="LaButti K."/>
            <person name="Andreopoulos B."/>
            <person name="Lipzen A."/>
            <person name="Chen C."/>
            <person name="Yan M."/>
            <person name="Daum C."/>
            <person name="Ng V."/>
            <person name="Clum A."/>
            <person name="Steindorff A."/>
            <person name="Ohm R.A."/>
            <person name="Martin F."/>
            <person name="Silar P."/>
            <person name="Natvig D.O."/>
            <person name="Lalanne C."/>
            <person name="Gautier V."/>
            <person name="Ament-Velasquez S.L."/>
            <person name="Kruys A."/>
            <person name="Hutchinson M.I."/>
            <person name="Powell A.J."/>
            <person name="Barry K."/>
            <person name="Miller A.N."/>
            <person name="Grigoriev I.V."/>
            <person name="Debuchy R."/>
            <person name="Gladieux P."/>
            <person name="Hiltunen Thoren M."/>
            <person name="Johannesson H."/>
        </authorList>
    </citation>
    <scope>NUCLEOTIDE SEQUENCE</scope>
    <source>
        <strain evidence="2">CBS 560.94</strain>
    </source>
</reference>
<gene>
    <name evidence="2" type="ORF">B0H65DRAFT_546424</name>
</gene>